<dbReference type="EMBL" id="FLUM01000001">
    <property type="protein sequence ID" value="SBV90569.1"/>
    <property type="molecule type" value="Genomic_DNA"/>
</dbReference>
<protein>
    <submittedName>
        <fullName evidence="1">Uncharacterized protein</fullName>
    </submittedName>
</protein>
<accession>A0A212ITV3</accession>
<evidence type="ECO:0000313" key="1">
    <source>
        <dbReference type="EMBL" id="SBV90569.1"/>
    </source>
</evidence>
<gene>
    <name evidence="1" type="ORF">KL86DYS1_10108</name>
</gene>
<proteinExistence type="predicted"/>
<organism evidence="1">
    <name type="scientific">uncultured Dysgonomonas sp</name>
    <dbReference type="NCBI Taxonomy" id="206096"/>
    <lineage>
        <taxon>Bacteria</taxon>
        <taxon>Pseudomonadati</taxon>
        <taxon>Bacteroidota</taxon>
        <taxon>Bacteroidia</taxon>
        <taxon>Bacteroidales</taxon>
        <taxon>Dysgonomonadaceae</taxon>
        <taxon>Dysgonomonas</taxon>
        <taxon>environmental samples</taxon>
    </lineage>
</organism>
<sequence length="1393" mass="158493">MKKRKTMKKYIIVIVLLIIALNGYSQLSNDGVDYQISSRHLSPEASQFMRYGNTPTRNFYGELDLSIPLYVYRDRDFEIPISLVYNNDGFKPNEHEGMIGLGWNLNIGGAITRKVEGGLQDEGSDALTQGVLSAAKSNFYKYDIPFNEKIRQGIICSRENNSNNIVNAPGNVSSHKHPSYSNYGELGPDLFNFNMPGHSGRFNFTWDGSIQIKGNQPYKVILDNYFSSDTNSKVTIISPDGYQYVFGGNSNSLETTSVLTPQTPFNPVKTIVSSWFLSKIIAPNKRTIEFIYKEKESKHNIIRKNVAQRKSIDVNQKNITQISEQGRIPKEDGYTFELISQTYLSKIIIDGDVTIDFLYKEKTKKFYEDADIDNLYRSYNTMNLALDQISISYGIKPIKKINFHQDFLGGNYTRFFLSKVSAGNEDYTFSYYNTDKIPIPDQSCIDHWGYYNGNNNTNNNGQNLLMPRMDIAYGNFNIFPYPYFEEYMVRKADEESSKVGMIKFMTYPTGGISNFYFETHKGLDYEVRKIQGQEETFVTRNEAGGPPPLGIAGGVRIKAIQDIDEDGNIYNRRDFLYPKGILTHYPHYLKEKASLSGWAYIECYILPTSRGNYPTDRHVQYAEVVEKTNAGSYIYKYSSYLDKENRDLYDSTIPHYVYNPQVSWYPFAEIMDIRGTDKSYRRGLLREKVILNNENDTVYKEVIKHNILQPSLSNYTNAIYHGETMTNKYTIENFAYLPTEKKQSTYFQNNLVTRTTQYEYNNKGVVSKETDVDNSIVIKYVYPYDKSVSPYTDMVSQNILSPVIEQETSRNSKRLSQKIREYSGFHNNKLYLPSKIYSVIGSSEKVLDAELKKYDEYGNLVQLTTKDNISNVYLWGYKGKYLLAEVNNTSYDDVKNALGGKIPESLSLEAGSDTTLIQSLHRSQYLKDAQISTVYHKPLIGATKMIDPQIISVNYEYDINNRLAKIKDNDMKTLTSYEYNLFPYPPIFIGFDVKDKYYVNDVSPFSVTKSGGTEQFACKWLIKKGNGEVLFQNDYSSSFYINHNFRHTDTGSAQITCFVKDANTGKIQTETRDFVIELEPFKYTIEVLDEYIFNSSKAFEAVVKRGSGDFSYDWSLKDISNSSNVVTILDKPNSGSKFQATFSRSGTIQLKCVIKDKVTGKTDTMVKDIMVKAFIPDIYISGPCAVGQLNIFYASVQGGSGNYTYSWLVKNADTNEVIYRSSVPSSSNSYTLTYAQPGKIEVSCTITDTSSGKTEERTELFDLIPPLIEFKNSTTVRDPQTRETTTTAVLDCFEEVTLEVEILGIFSSIYGKATFTVIKGNNTIYNKVLTRTVDDNTYLSEKVLITIPAGISTMKIQLSNYGGASLQAGMILHQVMSDTKMKIGSERRLMSGF</sequence>
<name>A0A212ITV3_9BACT</name>
<reference evidence="1" key="1">
    <citation type="submission" date="2016-04" db="EMBL/GenBank/DDBJ databases">
        <authorList>
            <person name="Evans L.H."/>
            <person name="Alamgir A."/>
            <person name="Owens N."/>
            <person name="Weber N.D."/>
            <person name="Virtaneva K."/>
            <person name="Barbian K."/>
            <person name="Babar A."/>
            <person name="Rosenke K."/>
        </authorList>
    </citation>
    <scope>NUCLEOTIDE SEQUENCE</scope>
    <source>
        <strain evidence="1">86-1</strain>
    </source>
</reference>